<sequence length="296" mass="31925">MKWGIEQGCFKKYGLEIETTVVATTQIGAAGLVGGSYDVSITTPLNLFLANANENFSGVIVAPRHGYTPQELTRAKIQPFFPNELLLQTALIVGKGSSIPVDGWKDLEGKKVAIQSFLSSDHAGTSIAMTKFGADYRRVEFLTLTSQQMGDALARGNIDAAIVNDPFATQIVLGGGKVIGYPNAYFAEPGSKNDASVAVVYASLSSITTAKRKAFKAFQSATLEINKLLNNPANEVSYRKTIQDFTGVTAAAAAKVRLPYMIERNIVADDVSYIPKKLFKIGFTKKKITAIPAIFR</sequence>
<protein>
    <submittedName>
        <fullName evidence="4">Unannotated protein</fullName>
    </submittedName>
</protein>
<dbReference type="Pfam" id="PF13379">
    <property type="entry name" value="NMT1_2"/>
    <property type="match status" value="1"/>
</dbReference>
<organism evidence="4">
    <name type="scientific">freshwater metagenome</name>
    <dbReference type="NCBI Taxonomy" id="449393"/>
    <lineage>
        <taxon>unclassified sequences</taxon>
        <taxon>metagenomes</taxon>
        <taxon>ecological metagenomes</taxon>
    </lineage>
</organism>
<comment type="subcellular location">
    <subcellularLocation>
        <location evidence="1">Periplasm</location>
    </subcellularLocation>
</comment>
<accession>A0A6J6B7U8</accession>
<dbReference type="Gene3D" id="3.40.190.10">
    <property type="entry name" value="Periplasmic binding protein-like II"/>
    <property type="match status" value="2"/>
</dbReference>
<evidence type="ECO:0000256" key="2">
    <source>
        <dbReference type="ARBA" id="ARBA00010742"/>
    </source>
</evidence>
<proteinExistence type="inferred from homology"/>
<dbReference type="GO" id="GO:0042597">
    <property type="term" value="C:periplasmic space"/>
    <property type="evidence" value="ECO:0007669"/>
    <property type="project" value="UniProtKB-SubCell"/>
</dbReference>
<dbReference type="PANTHER" id="PTHR30024:SF47">
    <property type="entry name" value="TAURINE-BINDING PERIPLASMIC PROTEIN"/>
    <property type="match status" value="1"/>
</dbReference>
<keyword evidence="3" id="KW-0732">Signal</keyword>
<dbReference type="AlphaFoldDB" id="A0A6J6B7U8"/>
<dbReference type="EMBL" id="CAEZSD010000079">
    <property type="protein sequence ID" value="CAB4534886.1"/>
    <property type="molecule type" value="Genomic_DNA"/>
</dbReference>
<dbReference type="SUPFAM" id="SSF53850">
    <property type="entry name" value="Periplasmic binding protein-like II"/>
    <property type="match status" value="1"/>
</dbReference>
<evidence type="ECO:0000256" key="1">
    <source>
        <dbReference type="ARBA" id="ARBA00004418"/>
    </source>
</evidence>
<evidence type="ECO:0000256" key="3">
    <source>
        <dbReference type="ARBA" id="ARBA00022729"/>
    </source>
</evidence>
<name>A0A6J6B7U8_9ZZZZ</name>
<evidence type="ECO:0000313" key="4">
    <source>
        <dbReference type="EMBL" id="CAB4534886.1"/>
    </source>
</evidence>
<comment type="similarity">
    <text evidence="2">Belongs to the bacterial solute-binding protein SsuA/TauA family.</text>
</comment>
<gene>
    <name evidence="4" type="ORF">UFOPK1399_00715</name>
</gene>
<reference evidence="4" key="1">
    <citation type="submission" date="2020-05" db="EMBL/GenBank/DDBJ databases">
        <authorList>
            <person name="Chiriac C."/>
            <person name="Salcher M."/>
            <person name="Ghai R."/>
            <person name="Kavagutti S V."/>
        </authorList>
    </citation>
    <scope>NUCLEOTIDE SEQUENCE</scope>
</reference>
<dbReference type="PANTHER" id="PTHR30024">
    <property type="entry name" value="ALIPHATIC SULFONATES-BINDING PROTEIN-RELATED"/>
    <property type="match status" value="1"/>
</dbReference>